<evidence type="ECO:0000259" key="3">
    <source>
        <dbReference type="PROSITE" id="PS51670"/>
    </source>
</evidence>
<evidence type="ECO:0000313" key="4">
    <source>
        <dbReference type="EMBL" id="KAI1714434.1"/>
    </source>
</evidence>
<gene>
    <name evidence="4" type="ORF">DdX_08529</name>
</gene>
<feature type="domain" description="ShKT" evidence="3">
    <location>
        <begin position="443"/>
        <end position="477"/>
    </location>
</feature>
<feature type="disulfide bond" evidence="1">
    <location>
        <begin position="443"/>
        <end position="477"/>
    </location>
</feature>
<feature type="compositionally biased region" description="Low complexity" evidence="2">
    <location>
        <begin position="182"/>
        <end position="196"/>
    </location>
</feature>
<sequence>MSEASADYENRMLEEVDYLPAVESWEEQAEAAQVYGTTWPFTPAEFIEMRRKRSAEDPANLKVPGSNSAPFSTSRASSNSFNAPKFPSSKAQKQNSGNNSGTGNNSGRNSAQNSGNTSGGGGARRSQYKNQARKDRNKAKREQRRADKKARQKPASQRGRDMSSAYAGDLSQYGRSRDRSSQQRQRSAQRGTSSQRNGSGQRDISRREDAAFIRHRGSYDRSGGNVELDRERDNDRGDEREDREVPPQKLSNREVKKKKKKAEKLVKYPDRLNAPGKIRKKSDSLLRCQERDGRLKESATGCSNELSEETCDELFGGNYHPRSVACNLRSMQVKAFKCAKTCRICCEKDRPIRGCRDNLAYDCLAARNKCWHPDHFQTMMFHCRKTCAMCGRQKRKRTGDCKDIAYGCRGFDDLCDVPKYAPYMTDKCTRTCDLCDGRGGHVCRDTATNCDPLQCSTVDAQLHSKMIKYCPFTCQLCELSDFMERKKEKVIMKGGDPKCFDLRRSCSQWDENYGFCDLPQYSDGKKIDYCAETCGFCRRKKHRGRKRHRHRRNDYYD</sequence>
<feature type="region of interest" description="Disordered" evidence="2">
    <location>
        <begin position="50"/>
        <end position="265"/>
    </location>
</feature>
<evidence type="ECO:0000256" key="2">
    <source>
        <dbReference type="SAM" id="MobiDB-lite"/>
    </source>
</evidence>
<dbReference type="PANTHER" id="PTHR21724:SF109">
    <property type="entry name" value="SHKT DOMAIN-CONTAINING PROTEIN"/>
    <property type="match status" value="1"/>
</dbReference>
<name>A0AAD4N5K7_9BILA</name>
<organism evidence="4 5">
    <name type="scientific">Ditylenchus destructor</name>
    <dbReference type="NCBI Taxonomy" id="166010"/>
    <lineage>
        <taxon>Eukaryota</taxon>
        <taxon>Metazoa</taxon>
        <taxon>Ecdysozoa</taxon>
        <taxon>Nematoda</taxon>
        <taxon>Chromadorea</taxon>
        <taxon>Rhabditida</taxon>
        <taxon>Tylenchina</taxon>
        <taxon>Tylenchomorpha</taxon>
        <taxon>Sphaerularioidea</taxon>
        <taxon>Anguinidae</taxon>
        <taxon>Anguininae</taxon>
        <taxon>Ditylenchus</taxon>
    </lineage>
</organism>
<feature type="compositionally biased region" description="Basic and acidic residues" evidence="2">
    <location>
        <begin position="227"/>
        <end position="254"/>
    </location>
</feature>
<feature type="compositionally biased region" description="Low complexity" evidence="2">
    <location>
        <begin position="95"/>
        <end position="110"/>
    </location>
</feature>
<proteinExistence type="predicted"/>
<dbReference type="Gene3D" id="1.10.10.1940">
    <property type="match status" value="1"/>
</dbReference>
<dbReference type="PANTHER" id="PTHR21724">
    <property type="entry name" value="SHKT DOMAIN-CONTAINING PROTEIN"/>
    <property type="match status" value="1"/>
</dbReference>
<dbReference type="PROSITE" id="PS51670">
    <property type="entry name" value="SHKT"/>
    <property type="match status" value="1"/>
</dbReference>
<evidence type="ECO:0000256" key="1">
    <source>
        <dbReference type="PROSITE-ProRule" id="PRU01005"/>
    </source>
</evidence>
<reference evidence="4" key="1">
    <citation type="submission" date="2022-01" db="EMBL/GenBank/DDBJ databases">
        <title>Genome Sequence Resource for Two Populations of Ditylenchus destructor, the Migratory Endoparasitic Phytonematode.</title>
        <authorList>
            <person name="Zhang H."/>
            <person name="Lin R."/>
            <person name="Xie B."/>
        </authorList>
    </citation>
    <scope>NUCLEOTIDE SEQUENCE</scope>
    <source>
        <strain evidence="4">BazhouSP</strain>
    </source>
</reference>
<dbReference type="InterPro" id="IPR003582">
    <property type="entry name" value="ShKT_dom"/>
</dbReference>
<dbReference type="EMBL" id="JAKKPZ010000013">
    <property type="protein sequence ID" value="KAI1714434.1"/>
    <property type="molecule type" value="Genomic_DNA"/>
</dbReference>
<feature type="compositionally biased region" description="Polar residues" evidence="2">
    <location>
        <begin position="65"/>
        <end position="82"/>
    </location>
</feature>
<dbReference type="Proteomes" id="UP001201812">
    <property type="component" value="Unassembled WGS sequence"/>
</dbReference>
<accession>A0AAD4N5K7</accession>
<keyword evidence="1" id="KW-1015">Disulfide bond</keyword>
<feature type="compositionally biased region" description="Basic residues" evidence="2">
    <location>
        <begin position="135"/>
        <end position="152"/>
    </location>
</feature>
<comment type="caution">
    <text evidence="4">The sequence shown here is derived from an EMBL/GenBank/DDBJ whole genome shotgun (WGS) entry which is preliminary data.</text>
</comment>
<keyword evidence="5" id="KW-1185">Reference proteome</keyword>
<dbReference type="SMART" id="SM00254">
    <property type="entry name" value="ShKT"/>
    <property type="match status" value="5"/>
</dbReference>
<dbReference type="Pfam" id="PF01549">
    <property type="entry name" value="ShK"/>
    <property type="match status" value="3"/>
</dbReference>
<comment type="caution">
    <text evidence="1">Lacks conserved residue(s) required for the propagation of feature annotation.</text>
</comment>
<feature type="compositionally biased region" description="Basic and acidic residues" evidence="2">
    <location>
        <begin position="203"/>
        <end position="212"/>
    </location>
</feature>
<evidence type="ECO:0000313" key="5">
    <source>
        <dbReference type="Proteomes" id="UP001201812"/>
    </source>
</evidence>
<protein>
    <recommendedName>
        <fullName evidence="3">ShKT domain-containing protein</fullName>
    </recommendedName>
</protein>
<dbReference type="AlphaFoldDB" id="A0AAD4N5K7"/>